<sequence>MHGFGGSDVGIEAADPLSAVASLRSLASNNGTTILVLKNFHRFLQSAEVVQAVHRAVVEGKTARTFVVILSPTVQLPTELETLFVTVDHPRPDREQLEEIARGVATAEGELPEGNELQAIIDAAAGLTRLEKLAIQQGSQSQ</sequence>
<protein>
    <submittedName>
        <fullName evidence="1">AAA ATPase, central</fullName>
    </submittedName>
</protein>
<organism evidence="1 2">
    <name type="scientific">Rhodopirellula maiorica SM1</name>
    <dbReference type="NCBI Taxonomy" id="1265738"/>
    <lineage>
        <taxon>Bacteria</taxon>
        <taxon>Pseudomonadati</taxon>
        <taxon>Planctomycetota</taxon>
        <taxon>Planctomycetia</taxon>
        <taxon>Pirellulales</taxon>
        <taxon>Pirellulaceae</taxon>
        <taxon>Novipirellula</taxon>
    </lineage>
</organism>
<evidence type="ECO:0000313" key="2">
    <source>
        <dbReference type="Proteomes" id="UP000011991"/>
    </source>
</evidence>
<dbReference type="PATRIC" id="fig|1265738.3.peg.5284"/>
<accession>M5RFI1</accession>
<keyword evidence="2" id="KW-1185">Reference proteome</keyword>
<dbReference type="AlphaFoldDB" id="M5RFI1"/>
<proteinExistence type="predicted"/>
<comment type="caution">
    <text evidence="1">The sequence shown here is derived from an EMBL/GenBank/DDBJ whole genome shotgun (WGS) entry which is preliminary data.</text>
</comment>
<dbReference type="InterPro" id="IPR027417">
    <property type="entry name" value="P-loop_NTPase"/>
</dbReference>
<dbReference type="SUPFAM" id="SSF52540">
    <property type="entry name" value="P-loop containing nucleoside triphosphate hydrolases"/>
    <property type="match status" value="1"/>
</dbReference>
<reference evidence="1 2" key="1">
    <citation type="journal article" date="2013" name="Mar. Genomics">
        <title>Expression of sulfatases in Rhodopirellula baltica and the diversity of sulfatases in the genus Rhodopirellula.</title>
        <authorList>
            <person name="Wegner C.E."/>
            <person name="Richter-Heitmann T."/>
            <person name="Klindworth A."/>
            <person name="Klockow C."/>
            <person name="Richter M."/>
            <person name="Achstetter T."/>
            <person name="Glockner F.O."/>
            <person name="Harder J."/>
        </authorList>
    </citation>
    <scope>NUCLEOTIDE SEQUENCE [LARGE SCALE GENOMIC DNA]</scope>
    <source>
        <strain evidence="1 2">SM1</strain>
    </source>
</reference>
<name>M5RFI1_9BACT</name>
<dbReference type="Proteomes" id="UP000011991">
    <property type="component" value="Unassembled WGS sequence"/>
</dbReference>
<dbReference type="EMBL" id="ANOG01000745">
    <property type="protein sequence ID" value="EMI17831.1"/>
    <property type="molecule type" value="Genomic_DNA"/>
</dbReference>
<evidence type="ECO:0000313" key="1">
    <source>
        <dbReference type="EMBL" id="EMI17831.1"/>
    </source>
</evidence>
<gene>
    <name evidence="1" type="ORF">RMSM_05265</name>
</gene>